<gene>
    <name evidence="2" type="ORF">ACFQ3J_02390</name>
</gene>
<evidence type="ECO:0000256" key="1">
    <source>
        <dbReference type="SAM" id="Phobius"/>
    </source>
</evidence>
<accession>A0ABW3PP55</accession>
<feature type="transmembrane region" description="Helical" evidence="1">
    <location>
        <begin position="21"/>
        <end position="39"/>
    </location>
</feature>
<reference evidence="3" key="1">
    <citation type="journal article" date="2019" name="Int. J. Syst. Evol. Microbiol.">
        <title>The Global Catalogue of Microorganisms (GCM) 10K type strain sequencing project: providing services to taxonomists for standard genome sequencing and annotation.</title>
        <authorList>
            <consortium name="The Broad Institute Genomics Platform"/>
            <consortium name="The Broad Institute Genome Sequencing Center for Infectious Disease"/>
            <person name="Wu L."/>
            <person name="Ma J."/>
        </authorList>
    </citation>
    <scope>NUCLEOTIDE SEQUENCE [LARGE SCALE GENOMIC DNA]</scope>
    <source>
        <strain evidence="3">CCUG 53519</strain>
    </source>
</reference>
<evidence type="ECO:0008006" key="4">
    <source>
        <dbReference type="Google" id="ProtNLM"/>
    </source>
</evidence>
<evidence type="ECO:0000313" key="2">
    <source>
        <dbReference type="EMBL" id="MFD1127015.1"/>
    </source>
</evidence>
<organism evidence="2 3">
    <name type="scientific">Paenibacillus provencensis</name>
    <dbReference type="NCBI Taxonomy" id="441151"/>
    <lineage>
        <taxon>Bacteria</taxon>
        <taxon>Bacillati</taxon>
        <taxon>Bacillota</taxon>
        <taxon>Bacilli</taxon>
        <taxon>Bacillales</taxon>
        <taxon>Paenibacillaceae</taxon>
        <taxon>Paenibacillus</taxon>
    </lineage>
</organism>
<dbReference type="RefSeq" id="WP_091158134.1">
    <property type="nucleotide sequence ID" value="NZ_JBHTKX010000001.1"/>
</dbReference>
<dbReference type="EMBL" id="JBHTKX010000001">
    <property type="protein sequence ID" value="MFD1127015.1"/>
    <property type="molecule type" value="Genomic_DNA"/>
</dbReference>
<dbReference type="Proteomes" id="UP001597169">
    <property type="component" value="Unassembled WGS sequence"/>
</dbReference>
<sequence>MIQAVGKVFGLELTAEQYDELMIAANSVLGFLLAAGIINKTVKTNAAKKANTDENQPSE</sequence>
<comment type="caution">
    <text evidence="2">The sequence shown here is derived from an EMBL/GenBank/DDBJ whole genome shotgun (WGS) entry which is preliminary data.</text>
</comment>
<keyword evidence="1" id="KW-1133">Transmembrane helix</keyword>
<keyword evidence="1" id="KW-0472">Membrane</keyword>
<name>A0ABW3PP55_9BACL</name>
<proteinExistence type="predicted"/>
<keyword evidence="1" id="KW-0812">Transmembrane</keyword>
<protein>
    <recommendedName>
        <fullName evidence="4">Phage holin</fullName>
    </recommendedName>
</protein>
<keyword evidence="3" id="KW-1185">Reference proteome</keyword>
<evidence type="ECO:0000313" key="3">
    <source>
        <dbReference type="Proteomes" id="UP001597169"/>
    </source>
</evidence>